<dbReference type="RefSeq" id="WP_108021433.1">
    <property type="nucleotide sequence ID" value="NZ_QBKR01000001.1"/>
</dbReference>
<protein>
    <submittedName>
        <fullName evidence="2">Sugar phosphate isomerase/epimerase</fullName>
    </submittedName>
</protein>
<organism evidence="2 3">
    <name type="scientific">Melghirimyces profundicolus</name>
    <dbReference type="NCBI Taxonomy" id="1242148"/>
    <lineage>
        <taxon>Bacteria</taxon>
        <taxon>Bacillati</taxon>
        <taxon>Bacillota</taxon>
        <taxon>Bacilli</taxon>
        <taxon>Bacillales</taxon>
        <taxon>Thermoactinomycetaceae</taxon>
        <taxon>Melghirimyces</taxon>
    </lineage>
</organism>
<dbReference type="PANTHER" id="PTHR12110:SF53">
    <property type="entry name" value="BLR5974 PROTEIN"/>
    <property type="match status" value="1"/>
</dbReference>
<dbReference type="InterPro" id="IPR013022">
    <property type="entry name" value="Xyl_isomerase-like_TIM-brl"/>
</dbReference>
<sequence length="275" mass="31081">MVTLSALADEISPDLKTQLDVLESEGIRHIELRGVWNKNILDLDDEELTFVKETLIHRKFRISSIATPIGKLGIKDDFGRHRALFERAIHVAKVFDTPCIRIFSFFIPAGESPEDYREEVLERIRILVEKAGRAGVVLLHENEKEIYGDTAKRCHDLLRSCRSPHLRAVLDPANFVQCGVQPLSEAYPLLRDHIEYVHIKDALFDEGRVVPAGQGDGEVKELLKSLISNGYRGFLSLEPHLSSGGPFDGFSGPDLFRVAARELKRLLEETSTEWK</sequence>
<dbReference type="InterPro" id="IPR050312">
    <property type="entry name" value="IolE/XylAMocC-like"/>
</dbReference>
<dbReference type="Gene3D" id="3.20.20.150">
    <property type="entry name" value="Divalent-metal-dependent TIM barrel enzymes"/>
    <property type="match status" value="1"/>
</dbReference>
<dbReference type="Pfam" id="PF01261">
    <property type="entry name" value="AP_endonuc_2"/>
    <property type="match status" value="1"/>
</dbReference>
<dbReference type="Proteomes" id="UP000244240">
    <property type="component" value="Unassembled WGS sequence"/>
</dbReference>
<comment type="caution">
    <text evidence="2">The sequence shown here is derived from an EMBL/GenBank/DDBJ whole genome shotgun (WGS) entry which is preliminary data.</text>
</comment>
<evidence type="ECO:0000313" key="3">
    <source>
        <dbReference type="Proteomes" id="UP000244240"/>
    </source>
</evidence>
<keyword evidence="3" id="KW-1185">Reference proteome</keyword>
<dbReference type="OrthoDB" id="9815124at2"/>
<dbReference type="EMBL" id="QBKR01000001">
    <property type="protein sequence ID" value="PTX64948.1"/>
    <property type="molecule type" value="Genomic_DNA"/>
</dbReference>
<reference evidence="2 3" key="1">
    <citation type="submission" date="2018-04" db="EMBL/GenBank/DDBJ databases">
        <title>Genomic Encyclopedia of Archaeal and Bacterial Type Strains, Phase II (KMG-II): from individual species to whole genera.</title>
        <authorList>
            <person name="Goeker M."/>
        </authorList>
    </citation>
    <scope>NUCLEOTIDE SEQUENCE [LARGE SCALE GENOMIC DNA]</scope>
    <source>
        <strain evidence="2 3">DSM 45787</strain>
    </source>
</reference>
<accession>A0A2T6C9E8</accession>
<evidence type="ECO:0000259" key="1">
    <source>
        <dbReference type="Pfam" id="PF01261"/>
    </source>
</evidence>
<evidence type="ECO:0000313" key="2">
    <source>
        <dbReference type="EMBL" id="PTX64948.1"/>
    </source>
</evidence>
<dbReference type="GO" id="GO:0016853">
    <property type="term" value="F:isomerase activity"/>
    <property type="evidence" value="ECO:0007669"/>
    <property type="project" value="UniProtKB-KW"/>
</dbReference>
<name>A0A2T6C9E8_9BACL</name>
<proteinExistence type="predicted"/>
<dbReference type="PANTHER" id="PTHR12110">
    <property type="entry name" value="HYDROXYPYRUVATE ISOMERASE"/>
    <property type="match status" value="1"/>
</dbReference>
<keyword evidence="2" id="KW-0413">Isomerase</keyword>
<dbReference type="SUPFAM" id="SSF51658">
    <property type="entry name" value="Xylose isomerase-like"/>
    <property type="match status" value="1"/>
</dbReference>
<feature type="domain" description="Xylose isomerase-like TIM barrel" evidence="1">
    <location>
        <begin position="20"/>
        <end position="243"/>
    </location>
</feature>
<dbReference type="InterPro" id="IPR036237">
    <property type="entry name" value="Xyl_isomerase-like_sf"/>
</dbReference>
<dbReference type="AlphaFoldDB" id="A0A2T6C9E8"/>
<gene>
    <name evidence="2" type="ORF">C8P63_101170</name>
</gene>